<evidence type="ECO:0000256" key="9">
    <source>
        <dbReference type="SAM" id="MobiDB-lite"/>
    </source>
</evidence>
<feature type="domain" description="B box-type" evidence="10">
    <location>
        <begin position="15"/>
        <end position="62"/>
    </location>
</feature>
<evidence type="ECO:0000256" key="1">
    <source>
        <dbReference type="ARBA" id="ARBA00004123"/>
    </source>
</evidence>
<keyword evidence="6 8" id="KW-0539">Nucleus</keyword>
<evidence type="ECO:0000256" key="4">
    <source>
        <dbReference type="ARBA" id="ARBA00022771"/>
    </source>
</evidence>
<dbReference type="SMART" id="SM00336">
    <property type="entry name" value="BBOX"/>
    <property type="match status" value="1"/>
</dbReference>
<feature type="region of interest" description="Disordered" evidence="9">
    <location>
        <begin position="54"/>
        <end position="113"/>
    </location>
</feature>
<dbReference type="PROSITE" id="PS50119">
    <property type="entry name" value="ZF_BBOX"/>
    <property type="match status" value="1"/>
</dbReference>
<feature type="compositionally biased region" description="Acidic residues" evidence="9">
    <location>
        <begin position="248"/>
        <end position="259"/>
    </location>
</feature>
<evidence type="ECO:0000256" key="6">
    <source>
        <dbReference type="ARBA" id="ARBA00023242"/>
    </source>
</evidence>
<gene>
    <name evidence="12" type="primary">COL04</name>
</gene>
<dbReference type="GO" id="GO:0008270">
    <property type="term" value="F:zinc ion binding"/>
    <property type="evidence" value="ECO:0007669"/>
    <property type="project" value="UniProtKB-KW"/>
</dbReference>
<dbReference type="CDD" id="cd19821">
    <property type="entry name" value="Bbox1_BBX-like"/>
    <property type="match status" value="1"/>
</dbReference>
<dbReference type="PROSITE" id="PS51017">
    <property type="entry name" value="CCT"/>
    <property type="match status" value="1"/>
</dbReference>
<dbReference type="Pfam" id="PF06203">
    <property type="entry name" value="CCT"/>
    <property type="match status" value="1"/>
</dbReference>
<keyword evidence="4 7" id="KW-0863">Zinc-finger</keyword>
<dbReference type="InterPro" id="IPR049808">
    <property type="entry name" value="CONSTANS-like_Bbox1"/>
</dbReference>
<evidence type="ECO:0000259" key="10">
    <source>
        <dbReference type="PROSITE" id="PS50119"/>
    </source>
</evidence>
<feature type="compositionally biased region" description="Low complexity" evidence="9">
    <location>
        <begin position="66"/>
        <end position="75"/>
    </location>
</feature>
<name>A0A023JE34_BOENI</name>
<dbReference type="Pfam" id="PF00643">
    <property type="entry name" value="zf-B_box"/>
    <property type="match status" value="1"/>
</dbReference>
<feature type="domain" description="CCT" evidence="11">
    <location>
        <begin position="409"/>
        <end position="451"/>
    </location>
</feature>
<evidence type="ECO:0000256" key="2">
    <source>
        <dbReference type="ARBA" id="ARBA00010024"/>
    </source>
</evidence>
<comment type="subcellular location">
    <subcellularLocation>
        <location evidence="1 8">Nucleus</location>
    </subcellularLocation>
</comment>
<dbReference type="GO" id="GO:0006355">
    <property type="term" value="P:regulation of DNA-templated transcription"/>
    <property type="evidence" value="ECO:0007669"/>
    <property type="project" value="TreeGrafter"/>
</dbReference>
<evidence type="ECO:0000256" key="5">
    <source>
        <dbReference type="ARBA" id="ARBA00022833"/>
    </source>
</evidence>
<proteinExistence type="evidence at transcript level"/>
<keyword evidence="3" id="KW-0479">Metal-binding</keyword>
<evidence type="ECO:0000256" key="3">
    <source>
        <dbReference type="ARBA" id="ARBA00022723"/>
    </source>
</evidence>
<evidence type="ECO:0000313" key="12">
    <source>
        <dbReference type="EMBL" id="AHI45078.1"/>
    </source>
</evidence>
<organism evidence="12">
    <name type="scientific">Boehmeria nivea</name>
    <name type="common">Chinese grass</name>
    <name type="synonym">Urtica nivea</name>
    <dbReference type="NCBI Taxonomy" id="83906"/>
    <lineage>
        <taxon>Eukaryota</taxon>
        <taxon>Viridiplantae</taxon>
        <taxon>Streptophyta</taxon>
        <taxon>Embryophyta</taxon>
        <taxon>Tracheophyta</taxon>
        <taxon>Spermatophyta</taxon>
        <taxon>Magnoliopsida</taxon>
        <taxon>eudicotyledons</taxon>
        <taxon>Gunneridae</taxon>
        <taxon>Pentapetalae</taxon>
        <taxon>rosids</taxon>
        <taxon>fabids</taxon>
        <taxon>Rosales</taxon>
        <taxon>Urticaceae</taxon>
        <taxon>Boehmeria</taxon>
    </lineage>
</organism>
<feature type="compositionally biased region" description="Basic and acidic residues" evidence="9">
    <location>
        <begin position="103"/>
        <end position="113"/>
    </location>
</feature>
<dbReference type="PANTHER" id="PTHR31874:SF1">
    <property type="entry name" value="ZINC FINGER PROTEIN CONSTANS-LIKE 6"/>
    <property type="match status" value="1"/>
</dbReference>
<dbReference type="GO" id="GO:0005634">
    <property type="term" value="C:nucleus"/>
    <property type="evidence" value="ECO:0007669"/>
    <property type="project" value="UniProtKB-SubCell"/>
</dbReference>
<sequence length="458" mass="51126">MSCKKAVPSGVVGYKTARACDSCVKKRARWYCAADDAFLCQACDNSVHSANSLARRHTRVRLKTASSSPSSSSSWSRDKPAPTWHRGFTRKARTPRSNGKSKTNSDHVPHVEASRDPMFPVVPEIFGDETTTTSHEESDEQLLYRVPILDPLVAELCSAAAATTTSGNSSEAVAINESKVVSASENCEGDMIAQGFLPTEMDLAEFAADVESLLGRGLENECDFGIEGLGFVDCEEKEFSGSGRVKVEEDDEEEEEDQEQEAKHGNFKGCWAESSMEMDMMRPEPFELNFEDYDESPASCGENEEDQKVDVSLAAQHEVSKAKNGEEDVKKSKKKKKKILLRLNYEAVITEWASQGSPWTTGDRPDFDPDTCWPNCMGTFDTQLHHHHHYMDLSGLVGGNPAALADGGREARVSRYREKRRNRLFSKKIRYEVRKLNAEKRPRMKGRFVKRASFPTVK</sequence>
<dbReference type="InterPro" id="IPR000315">
    <property type="entry name" value="Znf_B-box"/>
</dbReference>
<feature type="region of interest" description="Disordered" evidence="9">
    <location>
        <begin position="241"/>
        <end position="266"/>
    </location>
</feature>
<reference evidence="12" key="1">
    <citation type="journal article" date="2015" name="Gene">
        <title>Identification of a CONSTANS homologous gene with distinct diurnal expression patterns in varied photoperiods in ramie (Boehmeria nivea L. Gaud).</title>
        <authorList>
            <person name="Liu T."/>
            <person name="Zhu S."/>
            <person name="Tang Q."/>
            <person name="Tang S."/>
        </authorList>
    </citation>
    <scope>NUCLEOTIDE SEQUENCE</scope>
    <source>
        <tissue evidence="12">Whole plant</tissue>
    </source>
</reference>
<dbReference type="AlphaFoldDB" id="A0A023JE34"/>
<accession>A0A023JE34</accession>
<dbReference type="InterPro" id="IPR010402">
    <property type="entry name" value="CCT_domain"/>
</dbReference>
<evidence type="ECO:0000259" key="11">
    <source>
        <dbReference type="PROSITE" id="PS51017"/>
    </source>
</evidence>
<comment type="similarity">
    <text evidence="2">Belongs to the CONSTANS family.</text>
</comment>
<dbReference type="PANTHER" id="PTHR31874">
    <property type="entry name" value="CCT MOTIF FAMILY PROTEIN, EXPRESSED"/>
    <property type="match status" value="1"/>
</dbReference>
<keyword evidence="5" id="KW-0862">Zinc</keyword>
<evidence type="ECO:0000256" key="8">
    <source>
        <dbReference type="PROSITE-ProRule" id="PRU00357"/>
    </source>
</evidence>
<evidence type="ECO:0000256" key="7">
    <source>
        <dbReference type="PROSITE-ProRule" id="PRU00024"/>
    </source>
</evidence>
<dbReference type="EMBL" id="KF928222">
    <property type="protein sequence ID" value="AHI45078.1"/>
    <property type="molecule type" value="mRNA"/>
</dbReference>
<dbReference type="InterPro" id="IPR052453">
    <property type="entry name" value="CONSTANS-like_ZF"/>
</dbReference>
<protein>
    <submittedName>
        <fullName evidence="12">COL domain class transcription factor</fullName>
    </submittedName>
</protein>